<evidence type="ECO:0000256" key="8">
    <source>
        <dbReference type="SAM" id="Phobius"/>
    </source>
</evidence>
<dbReference type="InterPro" id="IPR013525">
    <property type="entry name" value="ABC2_TM"/>
</dbReference>
<feature type="transmembrane region" description="Helical" evidence="8">
    <location>
        <begin position="175"/>
        <end position="196"/>
    </location>
</feature>
<dbReference type="PANTHER" id="PTHR30294:SF29">
    <property type="entry name" value="MULTIDRUG ABC TRANSPORTER PERMEASE YBHS-RELATED"/>
    <property type="match status" value="1"/>
</dbReference>
<evidence type="ECO:0000259" key="9">
    <source>
        <dbReference type="PROSITE" id="PS51012"/>
    </source>
</evidence>
<feature type="transmembrane region" description="Helical" evidence="8">
    <location>
        <begin position="356"/>
        <end position="375"/>
    </location>
</feature>
<accession>A0A4P6P5P3</accession>
<dbReference type="OrthoDB" id="266913at2"/>
<keyword evidence="6 8" id="KW-1133">Transmembrane helix</keyword>
<name>A0A4P6P5P3_9GAMM</name>
<dbReference type="Proteomes" id="UP000290244">
    <property type="component" value="Chromosome"/>
</dbReference>
<keyword evidence="11" id="KW-1185">Reference proteome</keyword>
<sequence length="385" mass="42197">MLIQSVKKEAIIIANDLHSLAVLLLLPITFMIIMTLAMGEQQDNLVKKINLQLSSAEGESSQALLAAYLEASGFRVNQADAVDASLTIEQGFQDNLLMRQGSGAITLSYSDELSPQTRAMVVELVKVAISKLKLHAYMQDVGDFDEELSLAEKVTLVNNSASVDHLLTQQQEQQIFAAPTLYSIPSWLIFGIYFIVLPISTTLIKEKDNGTLVRIQTYPITNQAYFFNKALSYGVVSVFQWLLLSAVGLLFVPWLTEQALLAIHGPLLYLFSALFIIFAAIGFAFLMASIVNTYEQAIVLGGGINILLAALSGFMVPIDIMPEALAQIANYSPMYWSAELLKLGLGGENFAQALPYLLRLLGFGGLCYIAALAIFNHKTNNLSWS</sequence>
<evidence type="ECO:0000256" key="6">
    <source>
        <dbReference type="ARBA" id="ARBA00022989"/>
    </source>
</evidence>
<evidence type="ECO:0000256" key="3">
    <source>
        <dbReference type="ARBA" id="ARBA00022448"/>
    </source>
</evidence>
<dbReference type="PANTHER" id="PTHR30294">
    <property type="entry name" value="MEMBRANE COMPONENT OF ABC TRANSPORTER YHHJ-RELATED"/>
    <property type="match status" value="1"/>
</dbReference>
<evidence type="ECO:0000256" key="1">
    <source>
        <dbReference type="ARBA" id="ARBA00004651"/>
    </source>
</evidence>
<dbReference type="EMBL" id="CP034759">
    <property type="protein sequence ID" value="QBG36996.1"/>
    <property type="molecule type" value="Genomic_DNA"/>
</dbReference>
<evidence type="ECO:0000313" key="10">
    <source>
        <dbReference type="EMBL" id="QBG36996.1"/>
    </source>
</evidence>
<proteinExistence type="inferred from homology"/>
<reference evidence="10 11" key="1">
    <citation type="submission" date="2018-12" db="EMBL/GenBank/DDBJ databases">
        <title>Complete genome of Litorilituus sediminis.</title>
        <authorList>
            <person name="Liu A."/>
            <person name="Rong J."/>
        </authorList>
    </citation>
    <scope>NUCLEOTIDE SEQUENCE [LARGE SCALE GENOMIC DNA]</scope>
    <source>
        <strain evidence="10 11">JCM 17549</strain>
    </source>
</reference>
<evidence type="ECO:0000256" key="4">
    <source>
        <dbReference type="ARBA" id="ARBA00022475"/>
    </source>
</evidence>
<dbReference type="PROSITE" id="PS51012">
    <property type="entry name" value="ABC_TM2"/>
    <property type="match status" value="1"/>
</dbReference>
<feature type="transmembrane region" description="Helical" evidence="8">
    <location>
        <begin position="297"/>
        <end position="318"/>
    </location>
</feature>
<evidence type="ECO:0000256" key="5">
    <source>
        <dbReference type="ARBA" id="ARBA00022692"/>
    </source>
</evidence>
<dbReference type="KEGG" id="lsd:EMK97_15335"/>
<organism evidence="10 11">
    <name type="scientific">Litorilituus sediminis</name>
    <dbReference type="NCBI Taxonomy" id="718192"/>
    <lineage>
        <taxon>Bacteria</taxon>
        <taxon>Pseudomonadati</taxon>
        <taxon>Pseudomonadota</taxon>
        <taxon>Gammaproteobacteria</taxon>
        <taxon>Alteromonadales</taxon>
        <taxon>Colwelliaceae</taxon>
        <taxon>Litorilituus</taxon>
    </lineage>
</organism>
<keyword evidence="4" id="KW-1003">Cell membrane</keyword>
<dbReference type="InterPro" id="IPR051449">
    <property type="entry name" value="ABC-2_transporter_component"/>
</dbReference>
<feature type="domain" description="ABC transmembrane type-2" evidence="9">
    <location>
        <begin position="144"/>
        <end position="378"/>
    </location>
</feature>
<keyword evidence="3" id="KW-0813">Transport</keyword>
<evidence type="ECO:0000313" key="11">
    <source>
        <dbReference type="Proteomes" id="UP000290244"/>
    </source>
</evidence>
<feature type="transmembrane region" description="Helical" evidence="8">
    <location>
        <begin position="267"/>
        <end position="291"/>
    </location>
</feature>
<dbReference type="Pfam" id="PF12698">
    <property type="entry name" value="ABC2_membrane_3"/>
    <property type="match status" value="1"/>
</dbReference>
<evidence type="ECO:0000256" key="2">
    <source>
        <dbReference type="ARBA" id="ARBA00007783"/>
    </source>
</evidence>
<comment type="subcellular location">
    <subcellularLocation>
        <location evidence="1">Cell membrane</location>
        <topology evidence="1">Multi-pass membrane protein</topology>
    </subcellularLocation>
</comment>
<dbReference type="InterPro" id="IPR047817">
    <property type="entry name" value="ABC2_TM_bact-type"/>
</dbReference>
<feature type="transmembrane region" description="Helical" evidence="8">
    <location>
        <begin position="20"/>
        <end position="39"/>
    </location>
</feature>
<dbReference type="AlphaFoldDB" id="A0A4P6P5P3"/>
<feature type="transmembrane region" description="Helical" evidence="8">
    <location>
        <begin position="231"/>
        <end position="255"/>
    </location>
</feature>
<gene>
    <name evidence="10" type="ORF">EMK97_15335</name>
</gene>
<dbReference type="RefSeq" id="WP_130603665.1">
    <property type="nucleotide sequence ID" value="NZ_CP034759.1"/>
</dbReference>
<protein>
    <submittedName>
        <fullName evidence="10">ABC transporter permease</fullName>
    </submittedName>
</protein>
<keyword evidence="7 8" id="KW-0472">Membrane</keyword>
<keyword evidence="5 8" id="KW-0812">Transmembrane</keyword>
<dbReference type="GO" id="GO:0005886">
    <property type="term" value="C:plasma membrane"/>
    <property type="evidence" value="ECO:0007669"/>
    <property type="project" value="UniProtKB-SubCell"/>
</dbReference>
<comment type="similarity">
    <text evidence="2">Belongs to the ABC-2 integral membrane protein family.</text>
</comment>
<dbReference type="GO" id="GO:0140359">
    <property type="term" value="F:ABC-type transporter activity"/>
    <property type="evidence" value="ECO:0007669"/>
    <property type="project" value="InterPro"/>
</dbReference>
<evidence type="ECO:0000256" key="7">
    <source>
        <dbReference type="ARBA" id="ARBA00023136"/>
    </source>
</evidence>